<evidence type="ECO:0000313" key="3">
    <source>
        <dbReference type="EMBL" id="MBB5872882.1"/>
    </source>
</evidence>
<dbReference type="InterPro" id="IPR013785">
    <property type="entry name" value="Aldolase_TIM"/>
</dbReference>
<dbReference type="SUPFAM" id="SSF51445">
    <property type="entry name" value="(Trans)glycosidases"/>
    <property type="match status" value="1"/>
</dbReference>
<comment type="caution">
    <text evidence="3">The sequence shown here is derived from an EMBL/GenBank/DDBJ whole genome shotgun (WGS) entry which is preliminary data.</text>
</comment>
<dbReference type="EMBL" id="JACHMN010000003">
    <property type="protein sequence ID" value="MBB5872882.1"/>
    <property type="molecule type" value="Genomic_DNA"/>
</dbReference>
<dbReference type="AlphaFoldDB" id="A0A841C1E2"/>
<dbReference type="RefSeq" id="WP_184843177.1">
    <property type="nucleotide sequence ID" value="NZ_JACHMN010000003.1"/>
</dbReference>
<feature type="compositionally biased region" description="Low complexity" evidence="1">
    <location>
        <begin position="50"/>
        <end position="79"/>
    </location>
</feature>
<reference evidence="3 4" key="1">
    <citation type="submission" date="2020-08" db="EMBL/GenBank/DDBJ databases">
        <title>Sequencing the genomes of 1000 actinobacteria strains.</title>
        <authorList>
            <person name="Klenk H.-P."/>
        </authorList>
    </citation>
    <scope>NUCLEOTIDE SEQUENCE [LARGE SCALE GENOMIC DNA]</scope>
    <source>
        <strain evidence="3 4">DSM 45362</strain>
    </source>
</reference>
<name>A0A841C1E2_9ACTN</name>
<feature type="domain" description="Glycoside-hydrolase family GH114 TIM-barrel" evidence="2">
    <location>
        <begin position="94"/>
        <end position="310"/>
    </location>
</feature>
<feature type="region of interest" description="Disordered" evidence="1">
    <location>
        <begin position="48"/>
        <end position="87"/>
    </location>
</feature>
<organism evidence="3 4">
    <name type="scientific">Allocatelliglobosispora scoriae</name>
    <dbReference type="NCBI Taxonomy" id="643052"/>
    <lineage>
        <taxon>Bacteria</taxon>
        <taxon>Bacillati</taxon>
        <taxon>Actinomycetota</taxon>
        <taxon>Actinomycetes</taxon>
        <taxon>Micromonosporales</taxon>
        <taxon>Micromonosporaceae</taxon>
        <taxon>Allocatelliglobosispora</taxon>
    </lineage>
</organism>
<evidence type="ECO:0000256" key="1">
    <source>
        <dbReference type="SAM" id="MobiDB-lite"/>
    </source>
</evidence>
<sequence>MTARRALLPVTAGVTVAVAIWLGVTALANYPADDPDRPVVAATRPSLLDTAAPGTSPSTPAAPAASAAATGAPSSASPGVRSSGPRWQPRAGLTWQWQLSGKLDLSVQADVYDLDAFTTTAEQVATLHRAGRRVICYVNAGAYEEFRPDRRRYPAEVLGRGLTGWSGERWVDIRRWDLLEPVLTERFRMCRDKGFDAVEPDNVDAYANDSGFPLSAADQLAFNRRIAKLAHDTGLAVGLKNDVEQAAELAPVMDFAVNEECVKYRECSELAVFIAAGKPVFHAEYELPASTFCPVAKPLGFSSIGKEFALGAHRVSCP</sequence>
<evidence type="ECO:0000259" key="2">
    <source>
        <dbReference type="Pfam" id="PF03537"/>
    </source>
</evidence>
<accession>A0A841C1E2</accession>
<dbReference type="InterPro" id="IPR004352">
    <property type="entry name" value="GH114_TIM-barrel"/>
</dbReference>
<proteinExistence type="predicted"/>
<dbReference type="Proteomes" id="UP000587527">
    <property type="component" value="Unassembled WGS sequence"/>
</dbReference>
<keyword evidence="4" id="KW-1185">Reference proteome</keyword>
<dbReference type="InterPro" id="IPR017853">
    <property type="entry name" value="GH"/>
</dbReference>
<dbReference type="Gene3D" id="3.20.20.70">
    <property type="entry name" value="Aldolase class I"/>
    <property type="match status" value="1"/>
</dbReference>
<dbReference type="PANTHER" id="PTHR35273">
    <property type="entry name" value="ALPHA-1,4 POLYGALACTOSAMINIDASE, PUTATIVE (AFU_ORTHOLOGUE AFUA_3G07890)-RELATED"/>
    <property type="match status" value="1"/>
</dbReference>
<gene>
    <name evidence="3" type="ORF">F4553_006316</name>
</gene>
<evidence type="ECO:0000313" key="4">
    <source>
        <dbReference type="Proteomes" id="UP000587527"/>
    </source>
</evidence>
<dbReference type="Pfam" id="PF03537">
    <property type="entry name" value="Glyco_hydro_114"/>
    <property type="match status" value="1"/>
</dbReference>
<protein>
    <recommendedName>
        <fullName evidence="2">Glycoside-hydrolase family GH114 TIM-barrel domain-containing protein</fullName>
    </recommendedName>
</protein>
<dbReference type="PANTHER" id="PTHR35273:SF2">
    <property type="entry name" value="ALPHA-GALACTOSIDASE"/>
    <property type="match status" value="1"/>
</dbReference>